<evidence type="ECO:0000256" key="1">
    <source>
        <dbReference type="ARBA" id="ARBA00004123"/>
    </source>
</evidence>
<dbReference type="GO" id="GO:0071558">
    <property type="term" value="F:histone H3K27me2/H3K27me3 demethylase activity"/>
    <property type="evidence" value="ECO:0007669"/>
    <property type="project" value="TreeGrafter"/>
</dbReference>
<feature type="domain" description="JmjC" evidence="4">
    <location>
        <begin position="1"/>
        <end position="95"/>
    </location>
</feature>
<keyword evidence="2" id="KW-0539">Nucleus</keyword>
<evidence type="ECO:0000259" key="4">
    <source>
        <dbReference type="PROSITE" id="PS51184"/>
    </source>
</evidence>
<dbReference type="GO" id="GO:0044666">
    <property type="term" value="C:MLL3/4 complex"/>
    <property type="evidence" value="ECO:0007669"/>
    <property type="project" value="TreeGrafter"/>
</dbReference>
<dbReference type="GO" id="GO:0010468">
    <property type="term" value="P:regulation of gene expression"/>
    <property type="evidence" value="ECO:0007669"/>
    <property type="project" value="TreeGrafter"/>
</dbReference>
<dbReference type="GO" id="GO:0000978">
    <property type="term" value="F:RNA polymerase II cis-regulatory region sequence-specific DNA binding"/>
    <property type="evidence" value="ECO:0007669"/>
    <property type="project" value="TreeGrafter"/>
</dbReference>
<evidence type="ECO:0000313" key="6">
    <source>
        <dbReference type="Proteomes" id="UP001328107"/>
    </source>
</evidence>
<dbReference type="EMBL" id="BTRK01000001">
    <property type="protein sequence ID" value="GMR32274.1"/>
    <property type="molecule type" value="Genomic_DNA"/>
</dbReference>
<evidence type="ECO:0000313" key="5">
    <source>
        <dbReference type="EMBL" id="GMR32274.1"/>
    </source>
</evidence>
<dbReference type="InterPro" id="IPR051630">
    <property type="entry name" value="Corepressor-Demethylase"/>
</dbReference>
<dbReference type="PANTHER" id="PTHR14017:SF1">
    <property type="entry name" value="LD02225P"/>
    <property type="match status" value="1"/>
</dbReference>
<organism evidence="5 6">
    <name type="scientific">Pristionchus mayeri</name>
    <dbReference type="NCBI Taxonomy" id="1317129"/>
    <lineage>
        <taxon>Eukaryota</taxon>
        <taxon>Metazoa</taxon>
        <taxon>Ecdysozoa</taxon>
        <taxon>Nematoda</taxon>
        <taxon>Chromadorea</taxon>
        <taxon>Rhabditida</taxon>
        <taxon>Rhabditina</taxon>
        <taxon>Diplogasteromorpha</taxon>
        <taxon>Diplogasteroidea</taxon>
        <taxon>Neodiplogasteridae</taxon>
        <taxon>Pristionchus</taxon>
    </lineage>
</organism>
<accession>A0AAN4Z2T0</accession>
<comment type="subcellular location">
    <subcellularLocation>
        <location evidence="1">Nucleus</location>
    </subcellularLocation>
</comment>
<comment type="similarity">
    <text evidence="3">Belongs to the UTX family.</text>
</comment>
<gene>
    <name evidence="5" type="ORF">PMAYCL1PPCAC_02469</name>
</gene>
<feature type="non-terminal residue" evidence="5">
    <location>
        <position position="95"/>
    </location>
</feature>
<keyword evidence="6" id="KW-1185">Reference proteome</keyword>
<dbReference type="AlphaFoldDB" id="A0AAN4Z2T0"/>
<comment type="caution">
    <text evidence="5">The sequence shown here is derived from an EMBL/GenBank/DDBJ whole genome shotgun (WGS) entry which is preliminary data.</text>
</comment>
<dbReference type="SUPFAM" id="SSF51197">
    <property type="entry name" value="Clavaminate synthase-like"/>
    <property type="match status" value="1"/>
</dbReference>
<dbReference type="Gene3D" id="2.60.120.650">
    <property type="entry name" value="Cupin"/>
    <property type="match status" value="1"/>
</dbReference>
<dbReference type="GO" id="GO:0031490">
    <property type="term" value="F:chromatin DNA binding"/>
    <property type="evidence" value="ECO:0007669"/>
    <property type="project" value="TreeGrafter"/>
</dbReference>
<dbReference type="PANTHER" id="PTHR14017">
    <property type="entry name" value="LYSINE-SPECIFIC DEMETHYLASE"/>
    <property type="match status" value="1"/>
</dbReference>
<protein>
    <recommendedName>
        <fullName evidence="4">JmjC domain-containing protein</fullName>
    </recommendedName>
</protein>
<sequence length="95" mass="10721">VHGVRTMAHCEDGCLPSINLCIGEGSSEWFGIPHDYIYAFEELCKEKGVDYLKENVWPDAGEIMEKGIPLYRFDQKKGDFVFTAPGTLHWVQAKG</sequence>
<dbReference type="Proteomes" id="UP001328107">
    <property type="component" value="Unassembled WGS sequence"/>
</dbReference>
<evidence type="ECO:0000256" key="3">
    <source>
        <dbReference type="ARBA" id="ARBA00034483"/>
    </source>
</evidence>
<dbReference type="InterPro" id="IPR003347">
    <property type="entry name" value="JmjC_dom"/>
</dbReference>
<name>A0AAN4Z2T0_9BILA</name>
<feature type="non-terminal residue" evidence="5">
    <location>
        <position position="1"/>
    </location>
</feature>
<evidence type="ECO:0000256" key="2">
    <source>
        <dbReference type="ARBA" id="ARBA00023242"/>
    </source>
</evidence>
<reference evidence="6" key="1">
    <citation type="submission" date="2022-10" db="EMBL/GenBank/DDBJ databases">
        <title>Genome assembly of Pristionchus species.</title>
        <authorList>
            <person name="Yoshida K."/>
            <person name="Sommer R.J."/>
        </authorList>
    </citation>
    <scope>NUCLEOTIDE SEQUENCE [LARGE SCALE GENOMIC DNA]</scope>
    <source>
        <strain evidence="6">RS5460</strain>
    </source>
</reference>
<dbReference type="PROSITE" id="PS51184">
    <property type="entry name" value="JMJC"/>
    <property type="match status" value="1"/>
</dbReference>
<proteinExistence type="inferred from homology"/>
<dbReference type="Pfam" id="PF02373">
    <property type="entry name" value="JmjC"/>
    <property type="match status" value="1"/>
</dbReference>